<keyword evidence="18" id="KW-1185">Reference proteome</keyword>
<dbReference type="GO" id="GO:0005506">
    <property type="term" value="F:iron ion binding"/>
    <property type="evidence" value="ECO:0007669"/>
    <property type="project" value="TreeGrafter"/>
</dbReference>
<organism evidence="17 18">
    <name type="scientific">Torulaspora globosa</name>
    <dbReference type="NCBI Taxonomy" id="48254"/>
    <lineage>
        <taxon>Eukaryota</taxon>
        <taxon>Fungi</taxon>
        <taxon>Dikarya</taxon>
        <taxon>Ascomycota</taxon>
        <taxon>Saccharomycotina</taxon>
        <taxon>Saccharomycetes</taxon>
        <taxon>Saccharomycetales</taxon>
        <taxon>Saccharomycetaceae</taxon>
        <taxon>Torulaspora</taxon>
    </lineage>
</organism>
<proteinExistence type="inferred from homology"/>
<feature type="transmembrane region" description="Helical" evidence="15">
    <location>
        <begin position="134"/>
        <end position="155"/>
    </location>
</feature>
<reference evidence="17 18" key="1">
    <citation type="submission" date="2020-06" db="EMBL/GenBank/DDBJ databases">
        <title>The yeast mating-type switching endonuclease HO is a domesticated member of an unorthodox homing genetic element family.</title>
        <authorList>
            <person name="Coughlan A.Y."/>
            <person name="Lombardi L."/>
            <person name="Braun-Galleani S."/>
            <person name="Martos A.R."/>
            <person name="Galeote V."/>
            <person name="Bigey F."/>
            <person name="Dequin S."/>
            <person name="Byrne K.P."/>
            <person name="Wolfe K.H."/>
        </authorList>
    </citation>
    <scope>NUCLEOTIDE SEQUENCE [LARGE SCALE GENOMIC DNA]</scope>
    <source>
        <strain evidence="17 18">CBS2947</strain>
    </source>
</reference>
<keyword evidence="12 15" id="KW-0472">Membrane</keyword>
<comment type="cofactor">
    <cofactor evidence="14">
        <name>Fe(2+)</name>
        <dbReference type="ChEBI" id="CHEBI:29033"/>
    </cofactor>
    <text evidence="14">Expected to bind 2 Fe(2+) ions per subunit.</text>
</comment>
<sequence>MDDAIPEFDFSDLVIDAKREEHVVIADVDEEDVVVVGKGSSEVREVPGSLQTLSRVSKKKDPHFVHLLKRISLQSTITCIVIPLFSLFKITISAPRDGNWKLLYFFGFYMILSQIALFGGYHRFFSHQSFHAHVGLQVAYAVLGGSCGLGSVLQFSSQHLAHHRHQDTERDPHSYSVYGWLFSIWGHRLFLGNRKSRKAIAECRDTILSTSKMVRGKLQESDRDQLVQPPNHDILKIQDDNYVLLLLLTLLVFPCLVASYCNVPFVTSIFYLGFVRMSLIQQQWLLLGTIAHLKNFPLATQPFSDSRSAINVPVSFISQFILFGEANHNFHHEFPSDYTNGTKWYHWDPSKWSIWLCYQLGLVDHLHRTEKQQVEKCRIQQQQKLLDKERSKLKWGIPIETLPSMTCEQFTELAKQQYLINKRALVAIEGIVHDVTPFIHNHPGGTALVKLSIGKDATQAFNGAVYLHSQAARNLLATMRIAILTSNEQVQNTVWETKMLQRSQDRQRRNNRQVTYTQKNHYAAGAA</sequence>
<evidence type="ECO:0000256" key="3">
    <source>
        <dbReference type="ARBA" id="ARBA00022516"/>
    </source>
</evidence>
<keyword evidence="3 14" id="KW-0444">Lipid biosynthesis</keyword>
<dbReference type="Gene3D" id="3.10.120.10">
    <property type="entry name" value="Cytochrome b5-like heme/steroid binding domain"/>
    <property type="match status" value="1"/>
</dbReference>
<dbReference type="GO" id="GO:0004768">
    <property type="term" value="F:stearoyl-CoA 9-desaturase activity"/>
    <property type="evidence" value="ECO:0007669"/>
    <property type="project" value="UniProtKB-UniRule"/>
</dbReference>
<evidence type="ECO:0000256" key="10">
    <source>
        <dbReference type="ARBA" id="ARBA00023004"/>
    </source>
</evidence>
<keyword evidence="13 14" id="KW-0275">Fatty acid biosynthesis</keyword>
<evidence type="ECO:0000256" key="6">
    <source>
        <dbReference type="ARBA" id="ARBA00022723"/>
    </source>
</evidence>
<dbReference type="GO" id="GO:0005789">
    <property type="term" value="C:endoplasmic reticulum membrane"/>
    <property type="evidence" value="ECO:0007669"/>
    <property type="project" value="TreeGrafter"/>
</dbReference>
<keyword evidence="4 14" id="KW-0349">Heme</keyword>
<keyword evidence="8 15" id="KW-1133">Transmembrane helix</keyword>
<dbReference type="SUPFAM" id="SSF55856">
    <property type="entry name" value="Cytochrome b5-like heme/steroid binding domain"/>
    <property type="match status" value="1"/>
</dbReference>
<evidence type="ECO:0000313" key="18">
    <source>
        <dbReference type="Proteomes" id="UP000510647"/>
    </source>
</evidence>
<dbReference type="PROSITE" id="PS00476">
    <property type="entry name" value="FATTY_ACID_DESATUR_1"/>
    <property type="match status" value="1"/>
</dbReference>
<dbReference type="PROSITE" id="PS50255">
    <property type="entry name" value="CYTOCHROME_B5_2"/>
    <property type="match status" value="1"/>
</dbReference>
<keyword evidence="14" id="KW-0249">Electron transport</keyword>
<dbReference type="InterPro" id="IPR015876">
    <property type="entry name" value="Acyl-CoA_DS"/>
</dbReference>
<dbReference type="InterPro" id="IPR001522">
    <property type="entry name" value="FADS-1_CS"/>
</dbReference>
<evidence type="ECO:0000256" key="14">
    <source>
        <dbReference type="PIRNR" id="PIRNR000345"/>
    </source>
</evidence>
<dbReference type="Proteomes" id="UP000510647">
    <property type="component" value="Chromosome 5"/>
</dbReference>
<comment type="function">
    <text evidence="14">Stearoyl-CoA desaturase that utilizes O(2) and electrons from reduced cytochrome b5 to introduce the first double bond into saturated fatty acyl-CoA substrates.</text>
</comment>
<keyword evidence="10 14" id="KW-0408">Iron</keyword>
<feature type="transmembrane region" description="Helical" evidence="15">
    <location>
        <begin position="242"/>
        <end position="260"/>
    </location>
</feature>
<keyword evidence="14" id="KW-0813">Transport</keyword>
<evidence type="ECO:0000256" key="12">
    <source>
        <dbReference type="ARBA" id="ARBA00023136"/>
    </source>
</evidence>
<dbReference type="InterPro" id="IPR036400">
    <property type="entry name" value="Cyt_B5-like_heme/steroid_sf"/>
</dbReference>
<dbReference type="GO" id="GO:0006636">
    <property type="term" value="P:unsaturated fatty acid biosynthetic process"/>
    <property type="evidence" value="ECO:0007669"/>
    <property type="project" value="UniProtKB-UniRule"/>
</dbReference>
<feature type="transmembrane region" description="Helical" evidence="15">
    <location>
        <begin position="67"/>
        <end position="90"/>
    </location>
</feature>
<evidence type="ECO:0000256" key="8">
    <source>
        <dbReference type="ARBA" id="ARBA00022989"/>
    </source>
</evidence>
<comment type="subcellular location">
    <subcellularLocation>
        <location evidence="1">Membrane</location>
        <topology evidence="1">Multi-pass membrane protein</topology>
    </subcellularLocation>
</comment>
<dbReference type="CDD" id="cd03505">
    <property type="entry name" value="Delta9-FADS-like"/>
    <property type="match status" value="1"/>
</dbReference>
<dbReference type="EC" id="1.14.19.1" evidence="14"/>
<evidence type="ECO:0000313" key="17">
    <source>
        <dbReference type="EMBL" id="QLQ80983.1"/>
    </source>
</evidence>
<evidence type="ECO:0000256" key="1">
    <source>
        <dbReference type="ARBA" id="ARBA00004141"/>
    </source>
</evidence>
<comment type="similarity">
    <text evidence="2 14">Belongs to the fatty acid desaturase type 1 family.</text>
</comment>
<evidence type="ECO:0000256" key="2">
    <source>
        <dbReference type="ARBA" id="ARBA00009295"/>
    </source>
</evidence>
<dbReference type="OrthoDB" id="10260134at2759"/>
<evidence type="ECO:0000259" key="16">
    <source>
        <dbReference type="PROSITE" id="PS50255"/>
    </source>
</evidence>
<dbReference type="EMBL" id="CP059271">
    <property type="protein sequence ID" value="QLQ80983.1"/>
    <property type="molecule type" value="Genomic_DNA"/>
</dbReference>
<accession>A0A7H9HUR5</accession>
<feature type="domain" description="Cytochrome b5 heme-binding" evidence="16">
    <location>
        <begin position="402"/>
        <end position="485"/>
    </location>
</feature>
<evidence type="ECO:0000256" key="15">
    <source>
        <dbReference type="SAM" id="Phobius"/>
    </source>
</evidence>
<keyword evidence="7 14" id="KW-0276">Fatty acid metabolism</keyword>
<name>A0A7H9HUR5_9SACH</name>
<keyword evidence="9 14" id="KW-0560">Oxidoreductase</keyword>
<keyword evidence="6 14" id="KW-0479">Metal-binding</keyword>
<keyword evidence="5 15" id="KW-0812">Transmembrane</keyword>
<comment type="catalytic activity">
    <reaction evidence="14">
        <text>octadecanoyl-CoA + 2 Fe(II)-[cytochrome b5] + O2 + 2 H(+) = (9Z)-octadecenoyl-CoA + 2 Fe(III)-[cytochrome b5] + 2 H2O</text>
        <dbReference type="Rhea" id="RHEA:19721"/>
        <dbReference type="Rhea" id="RHEA-COMP:10438"/>
        <dbReference type="Rhea" id="RHEA-COMP:10439"/>
        <dbReference type="ChEBI" id="CHEBI:15377"/>
        <dbReference type="ChEBI" id="CHEBI:15378"/>
        <dbReference type="ChEBI" id="CHEBI:15379"/>
        <dbReference type="ChEBI" id="CHEBI:29033"/>
        <dbReference type="ChEBI" id="CHEBI:29034"/>
        <dbReference type="ChEBI" id="CHEBI:57387"/>
        <dbReference type="ChEBI" id="CHEBI:57394"/>
        <dbReference type="EC" id="1.14.19.1"/>
    </reaction>
</comment>
<evidence type="ECO:0000256" key="13">
    <source>
        <dbReference type="ARBA" id="ARBA00023160"/>
    </source>
</evidence>
<gene>
    <name evidence="17" type="ORF">HG537_0E03380</name>
</gene>
<dbReference type="InterPro" id="IPR009160">
    <property type="entry name" value="Acyl-CoA_deSatase_haem/ster-bd"/>
</dbReference>
<keyword evidence="11 14" id="KW-0443">Lipid metabolism</keyword>
<evidence type="ECO:0000256" key="7">
    <source>
        <dbReference type="ARBA" id="ARBA00022832"/>
    </source>
</evidence>
<dbReference type="Pfam" id="PF00173">
    <property type="entry name" value="Cyt-b5"/>
    <property type="match status" value="1"/>
</dbReference>
<evidence type="ECO:0000256" key="5">
    <source>
        <dbReference type="ARBA" id="ARBA00022692"/>
    </source>
</evidence>
<dbReference type="InterPro" id="IPR001199">
    <property type="entry name" value="Cyt_B5-like_heme/steroid-bd"/>
</dbReference>
<dbReference type="SMART" id="SM01117">
    <property type="entry name" value="Cyt-b5"/>
    <property type="match status" value="1"/>
</dbReference>
<protein>
    <recommendedName>
        <fullName evidence="14">Acyl-CoA desaturase</fullName>
        <ecNumber evidence="14">1.14.19.1</ecNumber>
    </recommendedName>
</protein>
<feature type="transmembrane region" description="Helical" evidence="15">
    <location>
        <begin position="102"/>
        <end position="122"/>
    </location>
</feature>
<dbReference type="PROSITE" id="PS00191">
    <property type="entry name" value="CYTOCHROME_B5_1"/>
    <property type="match status" value="1"/>
</dbReference>
<dbReference type="PANTHER" id="PTHR11351">
    <property type="entry name" value="ACYL-COA DESATURASE"/>
    <property type="match status" value="1"/>
</dbReference>
<evidence type="ECO:0000256" key="9">
    <source>
        <dbReference type="ARBA" id="ARBA00023002"/>
    </source>
</evidence>
<dbReference type="PIRSF" id="PIRSF000345">
    <property type="entry name" value="OLE1"/>
    <property type="match status" value="1"/>
</dbReference>
<dbReference type="GO" id="GO:0020037">
    <property type="term" value="F:heme binding"/>
    <property type="evidence" value="ECO:0007669"/>
    <property type="project" value="InterPro"/>
</dbReference>
<dbReference type="PANTHER" id="PTHR11351:SF31">
    <property type="entry name" value="DESATURASE 1, ISOFORM A-RELATED"/>
    <property type="match status" value="1"/>
</dbReference>
<evidence type="ECO:0000256" key="4">
    <source>
        <dbReference type="ARBA" id="ARBA00022617"/>
    </source>
</evidence>
<evidence type="ECO:0000256" key="11">
    <source>
        <dbReference type="ARBA" id="ARBA00023098"/>
    </source>
</evidence>
<dbReference type="InterPro" id="IPR018506">
    <property type="entry name" value="Cyt_B5_heme-BS"/>
</dbReference>
<dbReference type="AlphaFoldDB" id="A0A7H9HUR5"/>